<keyword evidence="3" id="KW-1185">Reference proteome</keyword>
<evidence type="ECO:0000313" key="3">
    <source>
        <dbReference type="Proteomes" id="UP000275846"/>
    </source>
</evidence>
<reference evidence="4" key="1">
    <citation type="submission" date="2016-06" db="UniProtKB">
        <authorList>
            <consortium name="WormBaseParasite"/>
        </authorList>
    </citation>
    <scope>IDENTIFICATION</scope>
</reference>
<reference evidence="2 3" key="2">
    <citation type="submission" date="2018-11" db="EMBL/GenBank/DDBJ databases">
        <authorList>
            <consortium name="Pathogen Informatics"/>
        </authorList>
    </citation>
    <scope>NUCLEOTIDE SEQUENCE [LARGE SCALE GENOMIC DNA]</scope>
    <source>
        <strain evidence="2 3">NST_G2</strain>
    </source>
</reference>
<evidence type="ECO:0000256" key="1">
    <source>
        <dbReference type="SAM" id="SignalP"/>
    </source>
</evidence>
<dbReference type="WBParaSite" id="SSLN_0000463901-mRNA-1">
    <property type="protein sequence ID" value="SSLN_0000463901-mRNA-1"/>
    <property type="gene ID" value="SSLN_0000463901"/>
</dbReference>
<dbReference type="Proteomes" id="UP000275846">
    <property type="component" value="Unassembled WGS sequence"/>
</dbReference>
<accession>A0A183SJT9</accession>
<evidence type="ECO:0000313" key="4">
    <source>
        <dbReference type="WBParaSite" id="SSLN_0000463901-mRNA-1"/>
    </source>
</evidence>
<evidence type="ECO:0000313" key="2">
    <source>
        <dbReference type="EMBL" id="VDL90872.1"/>
    </source>
</evidence>
<gene>
    <name evidence="2" type="ORF">SSLN_LOCUS4487</name>
</gene>
<dbReference type="AlphaFoldDB" id="A0A183SJT9"/>
<sequence length="96" mass="10164">MLAALSICHCLNCSWPANPGCVLHPTCVAAAVIPADHLFSRVGLCRPPRTTTAWFTPATVTPADRLWCRIGVSRCRFLPASSLAAEIDSGPGCSMP</sequence>
<dbReference type="EMBL" id="UYSU01032885">
    <property type="protein sequence ID" value="VDL90872.1"/>
    <property type="molecule type" value="Genomic_DNA"/>
</dbReference>
<keyword evidence="1" id="KW-0732">Signal</keyword>
<feature type="signal peptide" evidence="1">
    <location>
        <begin position="1"/>
        <end position="16"/>
    </location>
</feature>
<organism evidence="4">
    <name type="scientific">Schistocephalus solidus</name>
    <name type="common">Tapeworm</name>
    <dbReference type="NCBI Taxonomy" id="70667"/>
    <lineage>
        <taxon>Eukaryota</taxon>
        <taxon>Metazoa</taxon>
        <taxon>Spiralia</taxon>
        <taxon>Lophotrochozoa</taxon>
        <taxon>Platyhelminthes</taxon>
        <taxon>Cestoda</taxon>
        <taxon>Eucestoda</taxon>
        <taxon>Diphyllobothriidea</taxon>
        <taxon>Diphyllobothriidae</taxon>
        <taxon>Schistocephalus</taxon>
    </lineage>
</organism>
<proteinExistence type="predicted"/>
<name>A0A183SJT9_SCHSO</name>
<feature type="chain" id="PRO_5043141193" evidence="1">
    <location>
        <begin position="17"/>
        <end position="96"/>
    </location>
</feature>
<protein>
    <submittedName>
        <fullName evidence="4">Secreted protein</fullName>
    </submittedName>
</protein>